<gene>
    <name evidence="1" type="ORF">MNB_SV-14-1502</name>
</gene>
<evidence type="ECO:0000313" key="1">
    <source>
        <dbReference type="EMBL" id="SFV66245.1"/>
    </source>
</evidence>
<accession>A0A1W1CKI8</accession>
<protein>
    <recommendedName>
        <fullName evidence="2">CopG-like ribbon-helix-helix domain-containing protein</fullName>
    </recommendedName>
</protein>
<sequence>MQNKKPRKTESTTIRLPKEWKDLIRLYQEDSDGISSSSRTISAYIIQAVKEKMIKDNII</sequence>
<dbReference type="EMBL" id="FPHN01000199">
    <property type="protein sequence ID" value="SFV66245.1"/>
    <property type="molecule type" value="Genomic_DNA"/>
</dbReference>
<dbReference type="AlphaFoldDB" id="A0A1W1CKI8"/>
<organism evidence="1">
    <name type="scientific">hydrothermal vent metagenome</name>
    <dbReference type="NCBI Taxonomy" id="652676"/>
    <lineage>
        <taxon>unclassified sequences</taxon>
        <taxon>metagenomes</taxon>
        <taxon>ecological metagenomes</taxon>
    </lineage>
</organism>
<proteinExistence type="predicted"/>
<evidence type="ECO:0008006" key="2">
    <source>
        <dbReference type="Google" id="ProtNLM"/>
    </source>
</evidence>
<name>A0A1W1CKI8_9ZZZZ</name>
<reference evidence="1" key="1">
    <citation type="submission" date="2016-10" db="EMBL/GenBank/DDBJ databases">
        <authorList>
            <person name="de Groot N.N."/>
        </authorList>
    </citation>
    <scope>NUCLEOTIDE SEQUENCE</scope>
</reference>